<feature type="transmembrane region" description="Helical" evidence="1">
    <location>
        <begin position="222"/>
        <end position="241"/>
    </location>
</feature>
<dbReference type="EMBL" id="PPSL01000003">
    <property type="protein sequence ID" value="PQJ10775.1"/>
    <property type="molecule type" value="Genomic_DNA"/>
</dbReference>
<comment type="caution">
    <text evidence="2">The sequence shown here is derived from an EMBL/GenBank/DDBJ whole genome shotgun (WGS) entry which is preliminary data.</text>
</comment>
<protein>
    <recommendedName>
        <fullName evidence="4">DoxX family protein</fullName>
    </recommendedName>
</protein>
<evidence type="ECO:0000313" key="2">
    <source>
        <dbReference type="EMBL" id="PQJ10775.1"/>
    </source>
</evidence>
<gene>
    <name evidence="2" type="ORF">CJD36_012455</name>
</gene>
<dbReference type="Proteomes" id="UP000239872">
    <property type="component" value="Unassembled WGS sequence"/>
</dbReference>
<keyword evidence="1" id="KW-0812">Transmembrane</keyword>
<evidence type="ECO:0000313" key="3">
    <source>
        <dbReference type="Proteomes" id="UP000239872"/>
    </source>
</evidence>
<feature type="transmembrane region" description="Helical" evidence="1">
    <location>
        <begin position="150"/>
        <end position="170"/>
    </location>
</feature>
<keyword evidence="1" id="KW-0472">Membrane</keyword>
<name>A0A2S7SW08_9BACT</name>
<feature type="transmembrane region" description="Helical" evidence="1">
    <location>
        <begin position="42"/>
        <end position="58"/>
    </location>
</feature>
<evidence type="ECO:0008006" key="4">
    <source>
        <dbReference type="Google" id="ProtNLM"/>
    </source>
</evidence>
<feature type="transmembrane region" description="Helical" evidence="1">
    <location>
        <begin position="70"/>
        <end position="90"/>
    </location>
</feature>
<feature type="transmembrane region" description="Helical" evidence="1">
    <location>
        <begin position="127"/>
        <end position="145"/>
    </location>
</feature>
<reference evidence="2 3" key="1">
    <citation type="submission" date="2018-01" db="EMBL/GenBank/DDBJ databases">
        <title>A novel member of the phylum Bacteroidetes isolated from glacier ice.</title>
        <authorList>
            <person name="Liu Q."/>
            <person name="Xin Y.-H."/>
        </authorList>
    </citation>
    <scope>NUCLEOTIDE SEQUENCE [LARGE SCALE GENOMIC DNA]</scope>
    <source>
        <strain evidence="2 3">RB1R16</strain>
    </source>
</reference>
<feature type="transmembrane region" description="Helical" evidence="1">
    <location>
        <begin position="176"/>
        <end position="201"/>
    </location>
</feature>
<evidence type="ECO:0000256" key="1">
    <source>
        <dbReference type="SAM" id="Phobius"/>
    </source>
</evidence>
<keyword evidence="3" id="KW-1185">Reference proteome</keyword>
<sequence length="378" mass="43028">MLGNLFDSLVYWTGRVVLHIPYKIEAKPNGSGDTTYNYVEEFFIIVLSFASCIVWSIADGKRKSYNRGYYWVLVIVRYYLAFALMEYGFAKIFKSQFPAPGVSRLLQPYGSSSPMGLAWTFLGYSDAYNYFMGFFEGIGGLLLLFRRTRLFGACIATTVVTNIVMINFCYDVPVKLFSTSLLLMSLFIIAADGGRFLNFFIFNKPVAPAASVSIFRTRKWNIAHKAVKAIFITAFLALSIYDNIDMIGNGETDKTPMAGAYDVQTFICNNDTLAAVVTDSVRWRRIIIGDDYASVRKMNDSTAWYKFKADTVHHTLEMTSDKQFTINMSYNKTDSNTYTMTGSYHGATLYAVIKRIDDKSFLLTNRGFHWINEYPFNR</sequence>
<keyword evidence="1" id="KW-1133">Transmembrane helix</keyword>
<dbReference type="AlphaFoldDB" id="A0A2S7SW08"/>
<organism evidence="2 3">
    <name type="scientific">Flavipsychrobacter stenotrophus</name>
    <dbReference type="NCBI Taxonomy" id="2077091"/>
    <lineage>
        <taxon>Bacteria</taxon>
        <taxon>Pseudomonadati</taxon>
        <taxon>Bacteroidota</taxon>
        <taxon>Chitinophagia</taxon>
        <taxon>Chitinophagales</taxon>
        <taxon>Chitinophagaceae</taxon>
        <taxon>Flavipsychrobacter</taxon>
    </lineage>
</organism>
<proteinExistence type="predicted"/>
<accession>A0A2S7SW08</accession>